<evidence type="ECO:0000313" key="1">
    <source>
        <dbReference type="EMBL" id="EPS97292.1"/>
    </source>
</evidence>
<protein>
    <submittedName>
        <fullName evidence="1">Uncharacterized protein</fullName>
    </submittedName>
</protein>
<organism evidence="1 2">
    <name type="scientific">Fomitopsis schrenkii</name>
    <name type="common">Brown rot fungus</name>
    <dbReference type="NCBI Taxonomy" id="2126942"/>
    <lineage>
        <taxon>Eukaryota</taxon>
        <taxon>Fungi</taxon>
        <taxon>Dikarya</taxon>
        <taxon>Basidiomycota</taxon>
        <taxon>Agaricomycotina</taxon>
        <taxon>Agaricomycetes</taxon>
        <taxon>Polyporales</taxon>
        <taxon>Fomitopsis</taxon>
    </lineage>
</organism>
<dbReference type="EMBL" id="KE504177">
    <property type="protein sequence ID" value="EPS97292.1"/>
    <property type="molecule type" value="Genomic_DNA"/>
</dbReference>
<keyword evidence="2" id="KW-1185">Reference proteome</keyword>
<proteinExistence type="predicted"/>
<dbReference type="InParanoid" id="S8DXE3"/>
<dbReference type="Gene3D" id="3.90.550.10">
    <property type="entry name" value="Spore Coat Polysaccharide Biosynthesis Protein SpsA, Chain A"/>
    <property type="match status" value="1"/>
</dbReference>
<dbReference type="SUPFAM" id="SSF53448">
    <property type="entry name" value="Nucleotide-diphospho-sugar transferases"/>
    <property type="match status" value="1"/>
</dbReference>
<accession>S8DXE3</accession>
<dbReference type="AlphaFoldDB" id="S8DXE3"/>
<dbReference type="Proteomes" id="UP000015241">
    <property type="component" value="Unassembled WGS sequence"/>
</dbReference>
<dbReference type="InterPro" id="IPR029044">
    <property type="entry name" value="Nucleotide-diphossugar_trans"/>
</dbReference>
<name>S8DXE3_FOMSC</name>
<dbReference type="HOGENOM" id="CLU_2483393_0_0_1"/>
<evidence type="ECO:0000313" key="2">
    <source>
        <dbReference type="Proteomes" id="UP000015241"/>
    </source>
</evidence>
<dbReference type="OrthoDB" id="532420at2759"/>
<gene>
    <name evidence="1" type="ORF">FOMPIDRAFT_1052503</name>
</gene>
<reference evidence="1 2" key="1">
    <citation type="journal article" date="2012" name="Science">
        <title>The Paleozoic origin of enzymatic lignin decomposition reconstructed from 31 fungal genomes.</title>
        <authorList>
            <person name="Floudas D."/>
            <person name="Binder M."/>
            <person name="Riley R."/>
            <person name="Barry K."/>
            <person name="Blanchette R.A."/>
            <person name="Henrissat B."/>
            <person name="Martinez A.T."/>
            <person name="Otillar R."/>
            <person name="Spatafora J.W."/>
            <person name="Yadav J.S."/>
            <person name="Aerts A."/>
            <person name="Benoit I."/>
            <person name="Boyd A."/>
            <person name="Carlson A."/>
            <person name="Copeland A."/>
            <person name="Coutinho P.M."/>
            <person name="de Vries R.P."/>
            <person name="Ferreira P."/>
            <person name="Findley K."/>
            <person name="Foster B."/>
            <person name="Gaskell J."/>
            <person name="Glotzer D."/>
            <person name="Gorecki P."/>
            <person name="Heitman J."/>
            <person name="Hesse C."/>
            <person name="Hori C."/>
            <person name="Igarashi K."/>
            <person name="Jurgens J.A."/>
            <person name="Kallen N."/>
            <person name="Kersten P."/>
            <person name="Kohler A."/>
            <person name="Kuees U."/>
            <person name="Kumar T.K.A."/>
            <person name="Kuo A."/>
            <person name="LaButti K."/>
            <person name="Larrondo L.F."/>
            <person name="Lindquist E."/>
            <person name="Ling A."/>
            <person name="Lombard V."/>
            <person name="Lucas S."/>
            <person name="Lundell T."/>
            <person name="Martin R."/>
            <person name="McLaughlin D.J."/>
            <person name="Morgenstern I."/>
            <person name="Morin E."/>
            <person name="Murat C."/>
            <person name="Nagy L.G."/>
            <person name="Nolan M."/>
            <person name="Ohm R.A."/>
            <person name="Patyshakuliyeva A."/>
            <person name="Rokas A."/>
            <person name="Ruiz-Duenas F.J."/>
            <person name="Sabat G."/>
            <person name="Salamov A."/>
            <person name="Samejima M."/>
            <person name="Schmutz J."/>
            <person name="Slot J.C."/>
            <person name="St John F."/>
            <person name="Stenlid J."/>
            <person name="Sun H."/>
            <person name="Sun S."/>
            <person name="Syed K."/>
            <person name="Tsang A."/>
            <person name="Wiebenga A."/>
            <person name="Young D."/>
            <person name="Pisabarro A."/>
            <person name="Eastwood D.C."/>
            <person name="Martin F."/>
            <person name="Cullen D."/>
            <person name="Grigoriev I.V."/>
            <person name="Hibbett D.S."/>
        </authorList>
    </citation>
    <scope>NUCLEOTIDE SEQUENCE</scope>
    <source>
        <strain evidence="2">FP-58527</strain>
    </source>
</reference>
<dbReference type="STRING" id="743788.S8DXE3"/>
<sequence>MLRGRLPGRVNLRTRTFEDELAFHIACTKIMFIDAQDQTIKPNGLKSETSVFDVFPFTKCFAVLELEIAMLKLRSHESLLVSYAYTV</sequence>